<proteinExistence type="predicted"/>
<dbReference type="Proteomes" id="UP000298416">
    <property type="component" value="Unassembled WGS sequence"/>
</dbReference>
<dbReference type="AlphaFoldDB" id="A0A8X8VW75"/>
<gene>
    <name evidence="1" type="ORF">SASPL_156706</name>
</gene>
<name>A0A8X8VW75_SALSN</name>
<keyword evidence="2" id="KW-1185">Reference proteome</keyword>
<sequence length="118" mass="13230">MPTAKFRFLQDVVVIALHLASVDLWVQHFSHLMTKFGSLLTVEIYILNHVVLASGIRKSSMKSRGKVQLFRCSSLLGKKKNDLLDYLRSLQPEKVAELSEPTSPELKDTMHSGCIGCT</sequence>
<reference evidence="1" key="2">
    <citation type="submission" date="2020-08" db="EMBL/GenBank/DDBJ databases">
        <title>Plant Genome Project.</title>
        <authorList>
            <person name="Zhang R.-G."/>
        </authorList>
    </citation>
    <scope>NUCLEOTIDE SEQUENCE</scope>
    <source>
        <strain evidence="1">Huo1</strain>
        <tissue evidence="1">Leaf</tissue>
    </source>
</reference>
<evidence type="ECO:0000313" key="1">
    <source>
        <dbReference type="EMBL" id="KAG6383539.1"/>
    </source>
</evidence>
<dbReference type="EMBL" id="PNBA02000518">
    <property type="protein sequence ID" value="KAG6383539.1"/>
    <property type="molecule type" value="Genomic_DNA"/>
</dbReference>
<organism evidence="1">
    <name type="scientific">Salvia splendens</name>
    <name type="common">Scarlet sage</name>
    <dbReference type="NCBI Taxonomy" id="180675"/>
    <lineage>
        <taxon>Eukaryota</taxon>
        <taxon>Viridiplantae</taxon>
        <taxon>Streptophyta</taxon>
        <taxon>Embryophyta</taxon>
        <taxon>Tracheophyta</taxon>
        <taxon>Spermatophyta</taxon>
        <taxon>Magnoliopsida</taxon>
        <taxon>eudicotyledons</taxon>
        <taxon>Gunneridae</taxon>
        <taxon>Pentapetalae</taxon>
        <taxon>asterids</taxon>
        <taxon>lamiids</taxon>
        <taxon>Lamiales</taxon>
        <taxon>Lamiaceae</taxon>
        <taxon>Nepetoideae</taxon>
        <taxon>Mentheae</taxon>
        <taxon>Salviinae</taxon>
        <taxon>Salvia</taxon>
        <taxon>Salvia subgen. Calosphace</taxon>
        <taxon>core Calosphace</taxon>
    </lineage>
</organism>
<dbReference type="Pfam" id="PF05542">
    <property type="entry name" value="DUF760"/>
    <property type="match status" value="1"/>
</dbReference>
<comment type="caution">
    <text evidence="1">The sequence shown here is derived from an EMBL/GenBank/DDBJ whole genome shotgun (WGS) entry which is preliminary data.</text>
</comment>
<evidence type="ECO:0000313" key="2">
    <source>
        <dbReference type="Proteomes" id="UP000298416"/>
    </source>
</evidence>
<reference evidence="1" key="1">
    <citation type="submission" date="2018-01" db="EMBL/GenBank/DDBJ databases">
        <authorList>
            <person name="Mao J.F."/>
        </authorList>
    </citation>
    <scope>NUCLEOTIDE SEQUENCE</scope>
    <source>
        <strain evidence="1">Huo1</strain>
        <tissue evidence="1">Leaf</tissue>
    </source>
</reference>
<protein>
    <submittedName>
        <fullName evidence="1">Uncharacterized protein</fullName>
    </submittedName>
</protein>
<dbReference type="InterPro" id="IPR008479">
    <property type="entry name" value="DUF760"/>
</dbReference>
<accession>A0A8X8VW75</accession>